<comment type="caution">
    <text evidence="1">The sequence shown here is derived from an EMBL/GenBank/DDBJ whole genome shotgun (WGS) entry which is preliminary data.</text>
</comment>
<name>A0A9D4SSW4_RHISA</name>
<gene>
    <name evidence="1" type="ORF">HPB52_017036</name>
</gene>
<accession>A0A9D4SSW4</accession>
<evidence type="ECO:0000313" key="2">
    <source>
        <dbReference type="Proteomes" id="UP000821837"/>
    </source>
</evidence>
<dbReference type="VEuPathDB" id="VectorBase:RSAN_037491"/>
<sequence length="126" mass="14332">MDVTSVIGDYGKFQRNVYLFCLLRGVPNGLHLVIYSFFLPTVEHWCARPDGFAANVTSEQWKSLVLPNSTADAYRSSLSSGRCRVFDVELFANDTPVFGNQTVRCNRWEYGKSYYRSSLVQEAKNS</sequence>
<dbReference type="AlphaFoldDB" id="A0A9D4SSW4"/>
<organism evidence="1 2">
    <name type="scientific">Rhipicephalus sanguineus</name>
    <name type="common">Brown dog tick</name>
    <name type="synonym">Ixodes sanguineus</name>
    <dbReference type="NCBI Taxonomy" id="34632"/>
    <lineage>
        <taxon>Eukaryota</taxon>
        <taxon>Metazoa</taxon>
        <taxon>Ecdysozoa</taxon>
        <taxon>Arthropoda</taxon>
        <taxon>Chelicerata</taxon>
        <taxon>Arachnida</taxon>
        <taxon>Acari</taxon>
        <taxon>Parasitiformes</taxon>
        <taxon>Ixodida</taxon>
        <taxon>Ixodoidea</taxon>
        <taxon>Ixodidae</taxon>
        <taxon>Rhipicephalinae</taxon>
        <taxon>Rhipicephalus</taxon>
        <taxon>Rhipicephalus</taxon>
    </lineage>
</organism>
<reference evidence="1" key="2">
    <citation type="submission" date="2021-09" db="EMBL/GenBank/DDBJ databases">
        <authorList>
            <person name="Jia N."/>
            <person name="Wang J."/>
            <person name="Shi W."/>
            <person name="Du L."/>
            <person name="Sun Y."/>
            <person name="Zhan W."/>
            <person name="Jiang J."/>
            <person name="Wang Q."/>
            <person name="Zhang B."/>
            <person name="Ji P."/>
            <person name="Sakyi L.B."/>
            <person name="Cui X."/>
            <person name="Yuan T."/>
            <person name="Jiang B."/>
            <person name="Yang W."/>
            <person name="Lam T.T.-Y."/>
            <person name="Chang Q."/>
            <person name="Ding S."/>
            <person name="Wang X."/>
            <person name="Zhu J."/>
            <person name="Ruan X."/>
            <person name="Zhao L."/>
            <person name="Wei J."/>
            <person name="Que T."/>
            <person name="Du C."/>
            <person name="Cheng J."/>
            <person name="Dai P."/>
            <person name="Han X."/>
            <person name="Huang E."/>
            <person name="Gao Y."/>
            <person name="Liu J."/>
            <person name="Shao H."/>
            <person name="Ye R."/>
            <person name="Li L."/>
            <person name="Wei W."/>
            <person name="Wang X."/>
            <person name="Wang C."/>
            <person name="Huo Q."/>
            <person name="Li W."/>
            <person name="Guo W."/>
            <person name="Chen H."/>
            <person name="Chen S."/>
            <person name="Zhou L."/>
            <person name="Zhou L."/>
            <person name="Ni X."/>
            <person name="Tian J."/>
            <person name="Zhou Y."/>
            <person name="Sheng Y."/>
            <person name="Liu T."/>
            <person name="Pan Y."/>
            <person name="Xia L."/>
            <person name="Li J."/>
            <person name="Zhao F."/>
            <person name="Cao W."/>
        </authorList>
    </citation>
    <scope>NUCLEOTIDE SEQUENCE</scope>
    <source>
        <strain evidence="1">Rsan-2018</strain>
        <tissue evidence="1">Larvae</tissue>
    </source>
</reference>
<dbReference type="EMBL" id="JABSTV010001253">
    <property type="protein sequence ID" value="KAH7944201.1"/>
    <property type="molecule type" value="Genomic_DNA"/>
</dbReference>
<reference evidence="1" key="1">
    <citation type="journal article" date="2020" name="Cell">
        <title>Large-Scale Comparative Analyses of Tick Genomes Elucidate Their Genetic Diversity and Vector Capacities.</title>
        <authorList>
            <consortium name="Tick Genome and Microbiome Consortium (TIGMIC)"/>
            <person name="Jia N."/>
            <person name="Wang J."/>
            <person name="Shi W."/>
            <person name="Du L."/>
            <person name="Sun Y."/>
            <person name="Zhan W."/>
            <person name="Jiang J.F."/>
            <person name="Wang Q."/>
            <person name="Zhang B."/>
            <person name="Ji P."/>
            <person name="Bell-Sakyi L."/>
            <person name="Cui X.M."/>
            <person name="Yuan T.T."/>
            <person name="Jiang B.G."/>
            <person name="Yang W.F."/>
            <person name="Lam T.T."/>
            <person name="Chang Q.C."/>
            <person name="Ding S.J."/>
            <person name="Wang X.J."/>
            <person name="Zhu J.G."/>
            <person name="Ruan X.D."/>
            <person name="Zhao L."/>
            <person name="Wei J.T."/>
            <person name="Ye R.Z."/>
            <person name="Que T.C."/>
            <person name="Du C.H."/>
            <person name="Zhou Y.H."/>
            <person name="Cheng J.X."/>
            <person name="Dai P.F."/>
            <person name="Guo W.B."/>
            <person name="Han X.H."/>
            <person name="Huang E.J."/>
            <person name="Li L.F."/>
            <person name="Wei W."/>
            <person name="Gao Y.C."/>
            <person name="Liu J.Z."/>
            <person name="Shao H.Z."/>
            <person name="Wang X."/>
            <person name="Wang C.C."/>
            <person name="Yang T.C."/>
            <person name="Huo Q.B."/>
            <person name="Li W."/>
            <person name="Chen H.Y."/>
            <person name="Chen S.E."/>
            <person name="Zhou L.G."/>
            <person name="Ni X.B."/>
            <person name="Tian J.H."/>
            <person name="Sheng Y."/>
            <person name="Liu T."/>
            <person name="Pan Y.S."/>
            <person name="Xia L.Y."/>
            <person name="Li J."/>
            <person name="Zhao F."/>
            <person name="Cao W.C."/>
        </authorList>
    </citation>
    <scope>NUCLEOTIDE SEQUENCE</scope>
    <source>
        <strain evidence="1">Rsan-2018</strain>
    </source>
</reference>
<keyword evidence="2" id="KW-1185">Reference proteome</keyword>
<proteinExistence type="predicted"/>
<protein>
    <submittedName>
        <fullName evidence="1">Uncharacterized protein</fullName>
    </submittedName>
</protein>
<dbReference type="Proteomes" id="UP000821837">
    <property type="component" value="Unassembled WGS sequence"/>
</dbReference>
<evidence type="ECO:0000313" key="1">
    <source>
        <dbReference type="EMBL" id="KAH7944201.1"/>
    </source>
</evidence>